<dbReference type="PROSITE" id="PS01186">
    <property type="entry name" value="EGF_2"/>
    <property type="match status" value="1"/>
</dbReference>
<keyword evidence="1" id="KW-0245">EGF-like domain</keyword>
<reference evidence="3 4" key="1">
    <citation type="submission" date="2021-04" db="EMBL/GenBank/DDBJ databases">
        <authorList>
            <person name="Bliznina A."/>
        </authorList>
    </citation>
    <scope>NUCLEOTIDE SEQUENCE [LARGE SCALE GENOMIC DNA]</scope>
</reference>
<dbReference type="PROSITE" id="PS50026">
    <property type="entry name" value="EGF_3"/>
    <property type="match status" value="1"/>
</dbReference>
<dbReference type="Proteomes" id="UP001158576">
    <property type="component" value="Chromosome 2"/>
</dbReference>
<evidence type="ECO:0000259" key="2">
    <source>
        <dbReference type="PROSITE" id="PS50026"/>
    </source>
</evidence>
<dbReference type="SMART" id="SM00085">
    <property type="entry name" value="PA2c"/>
    <property type="match status" value="1"/>
</dbReference>
<dbReference type="InterPro" id="IPR000742">
    <property type="entry name" value="EGF"/>
</dbReference>
<dbReference type="PROSITE" id="PS00022">
    <property type="entry name" value="EGF_1"/>
    <property type="match status" value="1"/>
</dbReference>
<sequence>MIESMLEYHFSMNNLVQYSVDEILNYGCWCQLENPDLYQYHKGPPVDNIDRKCQNRKRCHKCITMDTEGTCDPSSQVYQAHYDITGKKFVCQSTGNECVDNTCQCDVDFVNSLIFSLHEMNNYYVNSYGWNPAEQCHANPFARGAADNCCGTYPKRYPYFSDSGARSCCNGKVFSTSTNECCGETLVGLGGCAPTVPPTEPPCPCENGGTCVTTETGTVCDCLAGYSGSLCEWSSCQPDPCGDHGSCLDTSSTGLLTLISWL</sequence>
<proteinExistence type="predicted"/>
<feature type="disulfide bond" evidence="1">
    <location>
        <begin position="222"/>
        <end position="231"/>
    </location>
</feature>
<name>A0ABN7T7E4_OIKDI</name>
<keyword evidence="1" id="KW-1015">Disulfide bond</keyword>
<dbReference type="SUPFAM" id="SSF48619">
    <property type="entry name" value="Phospholipase A2, PLA2"/>
    <property type="match status" value="1"/>
</dbReference>
<dbReference type="InterPro" id="IPR036444">
    <property type="entry name" value="PLipase_A2_dom_sf"/>
</dbReference>
<gene>
    <name evidence="3" type="ORF">OKIOD_LOCUS13515</name>
</gene>
<dbReference type="Gene3D" id="1.20.90.10">
    <property type="entry name" value="Phospholipase A2 domain"/>
    <property type="match status" value="1"/>
</dbReference>
<keyword evidence="4" id="KW-1185">Reference proteome</keyword>
<comment type="caution">
    <text evidence="1">Lacks conserved residue(s) required for the propagation of feature annotation.</text>
</comment>
<dbReference type="Gene3D" id="2.10.25.10">
    <property type="entry name" value="Laminin"/>
    <property type="match status" value="1"/>
</dbReference>
<evidence type="ECO:0000256" key="1">
    <source>
        <dbReference type="PROSITE-ProRule" id="PRU00076"/>
    </source>
</evidence>
<dbReference type="EMBL" id="OU015567">
    <property type="protein sequence ID" value="CAG5110338.1"/>
    <property type="molecule type" value="Genomic_DNA"/>
</dbReference>
<feature type="domain" description="EGF-like" evidence="2">
    <location>
        <begin position="199"/>
        <end position="232"/>
    </location>
</feature>
<evidence type="ECO:0000313" key="4">
    <source>
        <dbReference type="Proteomes" id="UP001158576"/>
    </source>
</evidence>
<accession>A0ABN7T7E4</accession>
<organism evidence="3 4">
    <name type="scientific">Oikopleura dioica</name>
    <name type="common">Tunicate</name>
    <dbReference type="NCBI Taxonomy" id="34765"/>
    <lineage>
        <taxon>Eukaryota</taxon>
        <taxon>Metazoa</taxon>
        <taxon>Chordata</taxon>
        <taxon>Tunicata</taxon>
        <taxon>Appendicularia</taxon>
        <taxon>Copelata</taxon>
        <taxon>Oikopleuridae</taxon>
        <taxon>Oikopleura</taxon>
    </lineage>
</organism>
<dbReference type="Pfam" id="PF00008">
    <property type="entry name" value="EGF"/>
    <property type="match status" value="1"/>
</dbReference>
<dbReference type="SUPFAM" id="SSF57196">
    <property type="entry name" value="EGF/Laminin"/>
    <property type="match status" value="1"/>
</dbReference>
<evidence type="ECO:0000313" key="3">
    <source>
        <dbReference type="EMBL" id="CAG5110338.1"/>
    </source>
</evidence>
<dbReference type="InterPro" id="IPR016090">
    <property type="entry name" value="PLA2-like_dom"/>
</dbReference>
<protein>
    <submittedName>
        <fullName evidence="3">Oidioi.mRNA.OKI2018_I69.chr2.g4750.t1.cds</fullName>
    </submittedName>
</protein>
<dbReference type="SMART" id="SM00181">
    <property type="entry name" value="EGF"/>
    <property type="match status" value="1"/>
</dbReference>